<dbReference type="EMBL" id="JANEYF010002643">
    <property type="protein sequence ID" value="KAJ8943867.1"/>
    <property type="molecule type" value="Genomic_DNA"/>
</dbReference>
<dbReference type="Proteomes" id="UP001162156">
    <property type="component" value="Unassembled WGS sequence"/>
</dbReference>
<reference evidence="1" key="1">
    <citation type="journal article" date="2023" name="Insect Mol. Biol.">
        <title>Genome sequencing provides insights into the evolution of gene families encoding plant cell wall-degrading enzymes in longhorned beetles.</title>
        <authorList>
            <person name="Shin N.R."/>
            <person name="Okamura Y."/>
            <person name="Kirsch R."/>
            <person name="Pauchet Y."/>
        </authorList>
    </citation>
    <scope>NUCLEOTIDE SEQUENCE</scope>
    <source>
        <strain evidence="1">RBIC_L_NR</strain>
    </source>
</reference>
<sequence length="72" mass="7956">MPRRARVFYKGPTVTLCDICEDENCGNICKISAKHIKSRDNGDDGLGEGDSTINLQVTTWILVLSIVAMICR</sequence>
<accession>A0AAV8XYT6</accession>
<protein>
    <submittedName>
        <fullName evidence="1">Uncharacterized protein</fullName>
    </submittedName>
</protein>
<comment type="caution">
    <text evidence="1">The sequence shown here is derived from an EMBL/GenBank/DDBJ whole genome shotgun (WGS) entry which is preliminary data.</text>
</comment>
<organism evidence="1 2">
    <name type="scientific">Rhamnusium bicolor</name>
    <dbReference type="NCBI Taxonomy" id="1586634"/>
    <lineage>
        <taxon>Eukaryota</taxon>
        <taxon>Metazoa</taxon>
        <taxon>Ecdysozoa</taxon>
        <taxon>Arthropoda</taxon>
        <taxon>Hexapoda</taxon>
        <taxon>Insecta</taxon>
        <taxon>Pterygota</taxon>
        <taxon>Neoptera</taxon>
        <taxon>Endopterygota</taxon>
        <taxon>Coleoptera</taxon>
        <taxon>Polyphaga</taxon>
        <taxon>Cucujiformia</taxon>
        <taxon>Chrysomeloidea</taxon>
        <taxon>Cerambycidae</taxon>
        <taxon>Lepturinae</taxon>
        <taxon>Rhagiini</taxon>
        <taxon>Rhamnusium</taxon>
    </lineage>
</organism>
<dbReference type="AlphaFoldDB" id="A0AAV8XYT6"/>
<evidence type="ECO:0000313" key="2">
    <source>
        <dbReference type="Proteomes" id="UP001162156"/>
    </source>
</evidence>
<keyword evidence="2" id="KW-1185">Reference proteome</keyword>
<proteinExistence type="predicted"/>
<name>A0AAV8XYT6_9CUCU</name>
<evidence type="ECO:0000313" key="1">
    <source>
        <dbReference type="EMBL" id="KAJ8943867.1"/>
    </source>
</evidence>
<gene>
    <name evidence="1" type="ORF">NQ314_009637</name>
</gene>